<dbReference type="EMBL" id="AXCW01000002">
    <property type="protein sequence ID" value="EYR65193.1"/>
    <property type="molecule type" value="Genomic_DNA"/>
</dbReference>
<comment type="caution">
    <text evidence="2">The sequence shown here is derived from an EMBL/GenBank/DDBJ whole genome shotgun (WGS) entry which is preliminary data.</text>
</comment>
<feature type="domain" description="DUF5655" evidence="1">
    <location>
        <begin position="18"/>
        <end position="118"/>
    </location>
</feature>
<accession>A0A021VVP6</accession>
<dbReference type="Pfam" id="PF18899">
    <property type="entry name" value="DUF5655"/>
    <property type="match status" value="1"/>
</dbReference>
<evidence type="ECO:0000313" key="3">
    <source>
        <dbReference type="Proteomes" id="UP000019753"/>
    </source>
</evidence>
<evidence type="ECO:0000313" key="2">
    <source>
        <dbReference type="EMBL" id="EYR65193.1"/>
    </source>
</evidence>
<proteinExistence type="predicted"/>
<dbReference type="OrthoDB" id="4871934at2"/>
<name>A0A021VVP6_9CELL</name>
<reference evidence="2 3" key="1">
    <citation type="submission" date="2014-01" db="EMBL/GenBank/DDBJ databases">
        <title>Actinotalea ferrariae CF5-4.</title>
        <authorList>
            <person name="Chen F."/>
            <person name="Li Y."/>
            <person name="Wang G."/>
        </authorList>
    </citation>
    <scope>NUCLEOTIDE SEQUENCE [LARGE SCALE GENOMIC DNA]</scope>
    <source>
        <strain evidence="2 3">CF5-4</strain>
    </source>
</reference>
<dbReference type="AlphaFoldDB" id="A0A021VVP6"/>
<dbReference type="InterPro" id="IPR043714">
    <property type="entry name" value="DUF5655"/>
</dbReference>
<dbReference type="Proteomes" id="UP000019753">
    <property type="component" value="Unassembled WGS sequence"/>
</dbReference>
<sequence>MDRWTVEDALEDSRCGLAVHEAVLAALRTAGPVEVHPTRTQVAYRRRRAFAWLWWPGRWLRHPTADVVLTVSLGRVDDSPRWKEVVHPTRLHWVHHLEVSTAADVDAQVAAWLREAYDRAG</sequence>
<evidence type="ECO:0000259" key="1">
    <source>
        <dbReference type="Pfam" id="PF18899"/>
    </source>
</evidence>
<gene>
    <name evidence="2" type="ORF">N866_05955</name>
</gene>
<protein>
    <recommendedName>
        <fullName evidence="1">DUF5655 domain-containing protein</fullName>
    </recommendedName>
</protein>
<dbReference type="RefSeq" id="WP_034221247.1">
    <property type="nucleotide sequence ID" value="NZ_AXCW01000002.1"/>
</dbReference>
<keyword evidence="3" id="KW-1185">Reference proteome</keyword>
<organism evidence="2 3">
    <name type="scientific">Actinotalea ferrariae CF5-4</name>
    <dbReference type="NCBI Taxonomy" id="948458"/>
    <lineage>
        <taxon>Bacteria</taxon>
        <taxon>Bacillati</taxon>
        <taxon>Actinomycetota</taxon>
        <taxon>Actinomycetes</taxon>
        <taxon>Micrococcales</taxon>
        <taxon>Cellulomonadaceae</taxon>
        <taxon>Actinotalea</taxon>
    </lineage>
</organism>